<keyword evidence="3" id="KW-0539">Nucleus</keyword>
<dbReference type="Pfam" id="PF01585">
    <property type="entry name" value="G-patch"/>
    <property type="match status" value="1"/>
</dbReference>
<proteinExistence type="predicted"/>
<dbReference type="PANTHER" id="PTHR13948:SF3">
    <property type="entry name" value="FI21118P1"/>
    <property type="match status" value="1"/>
</dbReference>
<dbReference type="Proteomes" id="UP000009138">
    <property type="component" value="Unassembled WGS sequence"/>
</dbReference>
<dbReference type="PANTHER" id="PTHR13948">
    <property type="entry name" value="RNA-BINDING PROTEIN"/>
    <property type="match status" value="1"/>
</dbReference>
<protein>
    <recommendedName>
        <fullName evidence="5">G-patch domain-containing protein</fullName>
    </recommendedName>
</protein>
<dbReference type="GO" id="GO:0003723">
    <property type="term" value="F:RNA binding"/>
    <property type="evidence" value="ECO:0007669"/>
    <property type="project" value="UniProtKB-KW"/>
</dbReference>
<organism evidence="6 7">
    <name type="scientific">Rhizopus delemar (strain RA 99-880 / ATCC MYA-4621 / FGSC 9543 / NRRL 43880)</name>
    <name type="common">Mucormycosis agent</name>
    <name type="synonym">Rhizopus arrhizus var. delemar</name>
    <dbReference type="NCBI Taxonomy" id="246409"/>
    <lineage>
        <taxon>Eukaryota</taxon>
        <taxon>Fungi</taxon>
        <taxon>Fungi incertae sedis</taxon>
        <taxon>Mucoromycota</taxon>
        <taxon>Mucoromycotina</taxon>
        <taxon>Mucoromycetes</taxon>
        <taxon>Mucorales</taxon>
        <taxon>Mucorineae</taxon>
        <taxon>Rhizopodaceae</taxon>
        <taxon>Rhizopus</taxon>
    </lineage>
</organism>
<comment type="subcellular location">
    <subcellularLocation>
        <location evidence="1">Nucleus</location>
    </subcellularLocation>
</comment>
<dbReference type="STRING" id="246409.I1CLP0"/>
<dbReference type="EMBL" id="CH476744">
    <property type="protein sequence ID" value="EIE89370.1"/>
    <property type="molecule type" value="Genomic_DNA"/>
</dbReference>
<keyword evidence="2" id="KW-0694">RNA-binding</keyword>
<dbReference type="InParanoid" id="I1CLP0"/>
<dbReference type="GeneID" id="93621046"/>
<sequence length="140" mass="15525">MLKLNFSKTEPTEEPEPEKPVLSPPSSPIRHTNSHREMPPVPSASLHKPISDDNKGAQMLLNMGWRKGEGLGRHGSGILDPVKAESYGNNAGIGATAKYTVNPDASYKERTVGVIVDHQEKVISFLYKKKIHCLHTMKHY</sequence>
<evidence type="ECO:0000256" key="2">
    <source>
        <dbReference type="ARBA" id="ARBA00022884"/>
    </source>
</evidence>
<evidence type="ECO:0000313" key="7">
    <source>
        <dbReference type="Proteomes" id="UP000009138"/>
    </source>
</evidence>
<dbReference type="GO" id="GO:0005634">
    <property type="term" value="C:nucleus"/>
    <property type="evidence" value="ECO:0007669"/>
    <property type="project" value="UniProtKB-SubCell"/>
</dbReference>
<evidence type="ECO:0000256" key="4">
    <source>
        <dbReference type="SAM" id="MobiDB-lite"/>
    </source>
</evidence>
<dbReference type="PROSITE" id="PS50174">
    <property type="entry name" value="G_PATCH"/>
    <property type="match status" value="1"/>
</dbReference>
<dbReference type="InterPro" id="IPR000467">
    <property type="entry name" value="G_patch_dom"/>
</dbReference>
<gene>
    <name evidence="6" type="ORF">RO3G_14081</name>
</gene>
<evidence type="ECO:0000256" key="3">
    <source>
        <dbReference type="ARBA" id="ARBA00023242"/>
    </source>
</evidence>
<reference evidence="6 7" key="1">
    <citation type="journal article" date="2009" name="PLoS Genet.">
        <title>Genomic analysis of the basal lineage fungus Rhizopus oryzae reveals a whole-genome duplication.</title>
        <authorList>
            <person name="Ma L.-J."/>
            <person name="Ibrahim A.S."/>
            <person name="Skory C."/>
            <person name="Grabherr M.G."/>
            <person name="Burger G."/>
            <person name="Butler M."/>
            <person name="Elias M."/>
            <person name="Idnurm A."/>
            <person name="Lang B.F."/>
            <person name="Sone T."/>
            <person name="Abe A."/>
            <person name="Calvo S.E."/>
            <person name="Corrochano L.M."/>
            <person name="Engels R."/>
            <person name="Fu J."/>
            <person name="Hansberg W."/>
            <person name="Kim J.-M."/>
            <person name="Kodira C.D."/>
            <person name="Koehrsen M.J."/>
            <person name="Liu B."/>
            <person name="Miranda-Saavedra D."/>
            <person name="O'Leary S."/>
            <person name="Ortiz-Castellanos L."/>
            <person name="Poulter R."/>
            <person name="Rodriguez-Romero J."/>
            <person name="Ruiz-Herrera J."/>
            <person name="Shen Y.-Q."/>
            <person name="Zeng Q."/>
            <person name="Galagan J."/>
            <person name="Birren B.W."/>
            <person name="Cuomo C.A."/>
            <person name="Wickes B.L."/>
        </authorList>
    </citation>
    <scope>NUCLEOTIDE SEQUENCE [LARGE SCALE GENOMIC DNA]</scope>
    <source>
        <strain evidence="7">RA 99-880 / ATCC MYA-4621 / FGSC 9543 / NRRL 43880</strain>
    </source>
</reference>
<dbReference type="GO" id="GO:0000398">
    <property type="term" value="P:mRNA splicing, via spliceosome"/>
    <property type="evidence" value="ECO:0007669"/>
    <property type="project" value="TreeGrafter"/>
</dbReference>
<dbReference type="OrthoDB" id="4822at2759"/>
<name>I1CLP0_RHIO9</name>
<keyword evidence="7" id="KW-1185">Reference proteome</keyword>
<evidence type="ECO:0000259" key="5">
    <source>
        <dbReference type="PROSITE" id="PS50174"/>
    </source>
</evidence>
<feature type="domain" description="G-patch" evidence="5">
    <location>
        <begin position="52"/>
        <end position="98"/>
    </location>
</feature>
<feature type="region of interest" description="Disordered" evidence="4">
    <location>
        <begin position="1"/>
        <end position="54"/>
    </location>
</feature>
<dbReference type="AlphaFoldDB" id="I1CLP0"/>
<dbReference type="eggNOG" id="KOG0154">
    <property type="taxonomic scope" value="Eukaryota"/>
</dbReference>
<dbReference type="VEuPathDB" id="FungiDB:RO3G_14081"/>
<evidence type="ECO:0000256" key="1">
    <source>
        <dbReference type="ARBA" id="ARBA00004123"/>
    </source>
</evidence>
<dbReference type="SMART" id="SM00443">
    <property type="entry name" value="G_patch"/>
    <property type="match status" value="1"/>
</dbReference>
<dbReference type="RefSeq" id="XP_067524766.1">
    <property type="nucleotide sequence ID" value="XM_067668665.1"/>
</dbReference>
<accession>I1CLP0</accession>
<evidence type="ECO:0000313" key="6">
    <source>
        <dbReference type="EMBL" id="EIE89370.1"/>
    </source>
</evidence>